<dbReference type="EMBL" id="LSSM01007749">
    <property type="protein sequence ID" value="OMJ07036.1"/>
    <property type="molecule type" value="Genomic_DNA"/>
</dbReference>
<proteinExistence type="predicted"/>
<organism evidence="1 2">
    <name type="scientific">Smittium culicis</name>
    <dbReference type="NCBI Taxonomy" id="133412"/>
    <lineage>
        <taxon>Eukaryota</taxon>
        <taxon>Fungi</taxon>
        <taxon>Fungi incertae sedis</taxon>
        <taxon>Zoopagomycota</taxon>
        <taxon>Kickxellomycotina</taxon>
        <taxon>Harpellomycetes</taxon>
        <taxon>Harpellales</taxon>
        <taxon>Legeriomycetaceae</taxon>
        <taxon>Smittium</taxon>
    </lineage>
</organism>
<dbReference type="AlphaFoldDB" id="A0A1R1WXB1"/>
<sequence>MLERPQIGENYSLKEINNLAVRRFSTRGKLAWENKKFHQRLNVEVSKDLWFKQWLVGMIDGDVKVLIIYEPYIT</sequence>
<dbReference type="Proteomes" id="UP000187429">
    <property type="component" value="Unassembled WGS sequence"/>
</dbReference>
<keyword evidence="2" id="KW-1185">Reference proteome</keyword>
<reference evidence="2" key="1">
    <citation type="submission" date="2017-01" db="EMBL/GenBank/DDBJ databases">
        <authorList>
            <person name="Wang Y."/>
            <person name="White M."/>
            <person name="Kvist S."/>
            <person name="Moncalvo J.-M."/>
        </authorList>
    </citation>
    <scope>NUCLEOTIDE SEQUENCE [LARGE SCALE GENOMIC DNA]</scope>
    <source>
        <strain evidence="2">ID-206-W2</strain>
    </source>
</reference>
<name>A0A1R1WXB1_9FUNG</name>
<gene>
    <name evidence="1" type="ORF">AYI69_g11592</name>
</gene>
<evidence type="ECO:0000313" key="1">
    <source>
        <dbReference type="EMBL" id="OMJ07036.1"/>
    </source>
</evidence>
<accession>A0A1R1WXB1</accession>
<evidence type="ECO:0000313" key="2">
    <source>
        <dbReference type="Proteomes" id="UP000187429"/>
    </source>
</evidence>
<dbReference type="OrthoDB" id="5381460at2759"/>
<protein>
    <submittedName>
        <fullName evidence="1">Uncharacterized protein</fullName>
    </submittedName>
</protein>
<comment type="caution">
    <text evidence="1">The sequence shown here is derived from an EMBL/GenBank/DDBJ whole genome shotgun (WGS) entry which is preliminary data.</text>
</comment>